<reference evidence="1 2" key="1">
    <citation type="submission" date="2023-01" db="EMBL/GenBank/DDBJ databases">
        <authorList>
            <person name="Kreplak J."/>
        </authorList>
    </citation>
    <scope>NUCLEOTIDE SEQUENCE [LARGE SCALE GENOMIC DNA]</scope>
</reference>
<keyword evidence="2" id="KW-1185">Reference proteome</keyword>
<name>A0AAV1B3H7_VICFA</name>
<proteinExistence type="predicted"/>
<protein>
    <submittedName>
        <fullName evidence="1">Uncharacterized protein</fullName>
    </submittedName>
</protein>
<dbReference type="AlphaFoldDB" id="A0AAV1B3H7"/>
<dbReference type="Proteomes" id="UP001157006">
    <property type="component" value="Chromosome 6"/>
</dbReference>
<gene>
    <name evidence="1" type="ORF">VFH_VI071320</name>
</gene>
<organism evidence="1 2">
    <name type="scientific">Vicia faba</name>
    <name type="common">Broad bean</name>
    <name type="synonym">Faba vulgaris</name>
    <dbReference type="NCBI Taxonomy" id="3906"/>
    <lineage>
        <taxon>Eukaryota</taxon>
        <taxon>Viridiplantae</taxon>
        <taxon>Streptophyta</taxon>
        <taxon>Embryophyta</taxon>
        <taxon>Tracheophyta</taxon>
        <taxon>Spermatophyta</taxon>
        <taxon>Magnoliopsida</taxon>
        <taxon>eudicotyledons</taxon>
        <taxon>Gunneridae</taxon>
        <taxon>Pentapetalae</taxon>
        <taxon>rosids</taxon>
        <taxon>fabids</taxon>
        <taxon>Fabales</taxon>
        <taxon>Fabaceae</taxon>
        <taxon>Papilionoideae</taxon>
        <taxon>50 kb inversion clade</taxon>
        <taxon>NPAAA clade</taxon>
        <taxon>Hologalegina</taxon>
        <taxon>IRL clade</taxon>
        <taxon>Fabeae</taxon>
        <taxon>Vicia</taxon>
    </lineage>
</organism>
<evidence type="ECO:0000313" key="2">
    <source>
        <dbReference type="Proteomes" id="UP001157006"/>
    </source>
</evidence>
<dbReference type="EMBL" id="OX451741">
    <property type="protein sequence ID" value="CAI8617330.1"/>
    <property type="molecule type" value="Genomic_DNA"/>
</dbReference>
<accession>A0AAV1B3H7</accession>
<evidence type="ECO:0000313" key="1">
    <source>
        <dbReference type="EMBL" id="CAI8617330.1"/>
    </source>
</evidence>
<sequence length="178" mass="18532">MRRRTSKMMETITEDEREISLNDIVFSPPKSSSPISASSLATSACASSADASAKSRFPYLELFSPPTSPTLNVNKPTNQTPSSSLSFLFSSIPLPKPVPLKVVPFSSNNLPAPAIPSSSSTSTSQAGGISPSLTELATNISSPSQLSFVASLSKPLTATPTPCYIPTNAVAVSSKPVN</sequence>